<keyword evidence="2" id="KW-1185">Reference proteome</keyword>
<gene>
    <name evidence="1" type="ORF">C1752_14061</name>
</gene>
<organism evidence="1 2">
    <name type="scientific">Acaryochloris thomasi RCC1774</name>
    <dbReference type="NCBI Taxonomy" id="1764569"/>
    <lineage>
        <taxon>Bacteria</taxon>
        <taxon>Bacillati</taxon>
        <taxon>Cyanobacteriota</taxon>
        <taxon>Cyanophyceae</taxon>
        <taxon>Acaryochloridales</taxon>
        <taxon>Acaryochloridaceae</taxon>
        <taxon>Acaryochloris</taxon>
        <taxon>Acaryochloris thomasi</taxon>
    </lineage>
</organism>
<evidence type="ECO:0000313" key="1">
    <source>
        <dbReference type="EMBL" id="PZD70316.1"/>
    </source>
</evidence>
<comment type="caution">
    <text evidence="1">The sequence shown here is derived from an EMBL/GenBank/DDBJ whole genome shotgun (WGS) entry which is preliminary data.</text>
</comment>
<dbReference type="EMBL" id="PQWO01000043">
    <property type="protein sequence ID" value="PZD70316.1"/>
    <property type="molecule type" value="Genomic_DNA"/>
</dbReference>
<evidence type="ECO:0000313" key="2">
    <source>
        <dbReference type="Proteomes" id="UP000248857"/>
    </source>
</evidence>
<accession>A0A2W1J816</accession>
<dbReference type="AlphaFoldDB" id="A0A2W1J816"/>
<protein>
    <recommendedName>
        <fullName evidence="3">Transposase Synechocystis PCC 6803 domain-containing protein</fullName>
    </recommendedName>
</protein>
<evidence type="ECO:0008006" key="3">
    <source>
        <dbReference type="Google" id="ProtNLM"/>
    </source>
</evidence>
<dbReference type="InterPro" id="IPR009057">
    <property type="entry name" value="Homeodomain-like_sf"/>
</dbReference>
<reference evidence="1 2" key="1">
    <citation type="journal article" date="2018" name="Sci. Rep.">
        <title>A novel species of the marine cyanobacterium Acaryochloris with a unique pigment content and lifestyle.</title>
        <authorList>
            <person name="Partensky F."/>
            <person name="Six C."/>
            <person name="Ratin M."/>
            <person name="Garczarek L."/>
            <person name="Vaulot D."/>
            <person name="Probert I."/>
            <person name="Calteau A."/>
            <person name="Gourvil P."/>
            <person name="Marie D."/>
            <person name="Grebert T."/>
            <person name="Bouchier C."/>
            <person name="Le Panse S."/>
            <person name="Gachenot M."/>
            <person name="Rodriguez F."/>
            <person name="Garrido J.L."/>
        </authorList>
    </citation>
    <scope>NUCLEOTIDE SEQUENCE [LARGE SCALE GENOMIC DNA]</scope>
    <source>
        <strain evidence="1 2">RCC1774</strain>
    </source>
</reference>
<name>A0A2W1J816_9CYAN</name>
<sequence>MPMPSPYGYDLHSKAIDAVNSGQRKVDVYRMLNISRNTLHL</sequence>
<proteinExistence type="predicted"/>
<dbReference type="Proteomes" id="UP000248857">
    <property type="component" value="Unassembled WGS sequence"/>
</dbReference>
<dbReference type="SUPFAM" id="SSF46689">
    <property type="entry name" value="Homeodomain-like"/>
    <property type="match status" value="1"/>
</dbReference>